<sequence>MRFIPRFTFLCLFALATVFTSGCGYIRYLIPLNPTAKTVTTPPTHAAWDSQLKKYVNNQGLVDYKAWQGDSLALNAYLQDLSAHLPSKSWTSTDELAYWINAYNAFTVQRILRGYPVKSIKDLGGTKIFVDTPWDQHFIKLGGKDYSLNDIEHRIIRKNFKDNRIHVALVCAAMSCPRLRNEAYVGPRLDAQLDEQGRDFVNNPAKNKLTPADKPQLSSIFSFYPKDFTKNGSTSIQDFVNRYATQKIKPDAPLTYLKYDWGLNEQK</sequence>
<gene>
    <name evidence="2" type="ORF">HBN54_001868</name>
</gene>
<dbReference type="PROSITE" id="PS51257">
    <property type="entry name" value="PROKAR_LIPOPROTEIN"/>
    <property type="match status" value="1"/>
</dbReference>
<organism evidence="2 3">
    <name type="scientific">Hymenobacter artigasi</name>
    <dbReference type="NCBI Taxonomy" id="2719616"/>
    <lineage>
        <taxon>Bacteria</taxon>
        <taxon>Pseudomonadati</taxon>
        <taxon>Bacteroidota</taxon>
        <taxon>Cytophagia</taxon>
        <taxon>Cytophagales</taxon>
        <taxon>Hymenobacteraceae</taxon>
        <taxon>Hymenobacter</taxon>
    </lineage>
</organism>
<comment type="caution">
    <text evidence="2">The sequence shown here is derived from an EMBL/GenBank/DDBJ whole genome shotgun (WGS) entry which is preliminary data.</text>
</comment>
<dbReference type="InterPro" id="IPR006869">
    <property type="entry name" value="DUF547"/>
</dbReference>
<proteinExistence type="predicted"/>
<dbReference type="PANTHER" id="PTHR46361:SF3">
    <property type="entry name" value="ELECTRON CARRIER_ PROTEIN DISULFIDE OXIDOREDUCTASE"/>
    <property type="match status" value="1"/>
</dbReference>
<evidence type="ECO:0000259" key="1">
    <source>
        <dbReference type="Pfam" id="PF04784"/>
    </source>
</evidence>
<name>A0ABX1HKG6_9BACT</name>
<dbReference type="Proteomes" id="UP000717634">
    <property type="component" value="Unassembled WGS sequence"/>
</dbReference>
<dbReference type="Pfam" id="PF04784">
    <property type="entry name" value="DUF547"/>
    <property type="match status" value="1"/>
</dbReference>
<protein>
    <recommendedName>
        <fullName evidence="1">DUF547 domain-containing protein</fullName>
    </recommendedName>
</protein>
<dbReference type="RefSeq" id="WP_168672901.1">
    <property type="nucleotide sequence ID" value="NZ_JAAVTK010000004.1"/>
</dbReference>
<feature type="domain" description="DUF547" evidence="1">
    <location>
        <begin position="88"/>
        <end position="201"/>
    </location>
</feature>
<accession>A0ABX1HKG6</accession>
<evidence type="ECO:0000313" key="2">
    <source>
        <dbReference type="EMBL" id="NKI89273.1"/>
    </source>
</evidence>
<keyword evidence="3" id="KW-1185">Reference proteome</keyword>
<reference evidence="2 3" key="1">
    <citation type="submission" date="2020-03" db="EMBL/GenBank/DDBJ databases">
        <title>Genomic Encyclopedia of Type Strains, Phase IV (KMG-V): Genome sequencing to study the core and pangenomes of soil and plant-associated prokaryotes.</title>
        <authorList>
            <person name="Whitman W."/>
        </authorList>
    </citation>
    <scope>NUCLEOTIDE SEQUENCE [LARGE SCALE GENOMIC DNA]</scope>
    <source>
        <strain evidence="2 3">1B</strain>
    </source>
</reference>
<evidence type="ECO:0000313" key="3">
    <source>
        <dbReference type="Proteomes" id="UP000717634"/>
    </source>
</evidence>
<dbReference type="EMBL" id="JAAVTK010000004">
    <property type="protein sequence ID" value="NKI89273.1"/>
    <property type="molecule type" value="Genomic_DNA"/>
</dbReference>
<dbReference type="PANTHER" id="PTHR46361">
    <property type="entry name" value="ELECTRON CARRIER/ PROTEIN DISULFIDE OXIDOREDUCTASE"/>
    <property type="match status" value="1"/>
</dbReference>